<reference evidence="9" key="1">
    <citation type="submission" date="2007-04" db="EMBL/GenBank/DDBJ databases">
        <title>Annotation of Pediculus humanus corporis strain USDA.</title>
        <authorList>
            <person name="Kirkness E."/>
            <person name="Hannick L."/>
            <person name="Hass B."/>
            <person name="Bruggner R."/>
            <person name="Lawson D."/>
            <person name="Bidwell S."/>
            <person name="Joardar V."/>
            <person name="Caler E."/>
            <person name="Walenz B."/>
            <person name="Inman J."/>
            <person name="Schobel S."/>
            <person name="Galinsky K."/>
            <person name="Amedeo P."/>
            <person name="Strausberg R."/>
        </authorList>
    </citation>
    <scope>NUCLEOTIDE SEQUENCE</scope>
    <source>
        <strain evidence="9">USDA</strain>
    </source>
</reference>
<dbReference type="AlphaFoldDB" id="E0VCS0"/>
<dbReference type="GO" id="GO:0015293">
    <property type="term" value="F:symporter activity"/>
    <property type="evidence" value="ECO:0007669"/>
    <property type="project" value="UniProtKB-KW"/>
</dbReference>
<dbReference type="Pfam" id="PF01758">
    <property type="entry name" value="SBF"/>
    <property type="match status" value="1"/>
</dbReference>
<feature type="transmembrane region" description="Helical" evidence="7">
    <location>
        <begin position="339"/>
        <end position="361"/>
    </location>
</feature>
<dbReference type="CTD" id="8238032"/>
<keyword evidence="6 7" id="KW-0472">Membrane</keyword>
<protein>
    <submittedName>
        <fullName evidence="9 10">Ileal sodium/bile acid cotransporter, putative</fullName>
    </submittedName>
</protein>
<feature type="transmembrane region" description="Helical" evidence="7">
    <location>
        <begin position="314"/>
        <end position="333"/>
    </location>
</feature>
<dbReference type="PANTHER" id="PTHR10361">
    <property type="entry name" value="SODIUM-BILE ACID COTRANSPORTER"/>
    <property type="match status" value="1"/>
</dbReference>
<feature type="transmembrane region" description="Helical" evidence="7">
    <location>
        <begin position="176"/>
        <end position="198"/>
    </location>
</feature>
<dbReference type="KEGG" id="phu:Phum_PHUM095630"/>
<evidence type="ECO:0000256" key="6">
    <source>
        <dbReference type="ARBA" id="ARBA00023136"/>
    </source>
</evidence>
<dbReference type="GeneID" id="8238032"/>
<comment type="subcellular location">
    <subcellularLocation>
        <location evidence="1">Membrane</location>
        <topology evidence="1">Multi-pass membrane protein</topology>
    </subcellularLocation>
</comment>
<keyword evidence="4" id="KW-0813">Transport</keyword>
<dbReference type="RefSeq" id="XP_002423914.1">
    <property type="nucleotide sequence ID" value="XM_002423869.1"/>
</dbReference>
<dbReference type="OrthoDB" id="203097at2759"/>
<dbReference type="FunCoup" id="E0VCS0">
    <property type="interactions" value="116"/>
</dbReference>
<sequence length="445" mass="50080">MCPLWPFHFVLLYILLLGPLWFAMCSAAVYAAKSIPMEFDPERLELGMEETKQVFVYSEDPEMFKHKWKVESVQENMNIRFENESYLLNFNTYDNWTSVFNVTGNFLGKAVVKLRSIDDQGQVYESKNGLSVTVVRGKRNLDRIFTISIIVLVSILYISFGCAMDWQLVKETLKKPIAPLIGFVSQFLFMPLMSYGLGKIIFPTSPVEHLALFLTGLCPGGGASNIWSIAVDANVNLSITMTTISMIAAFGIYPMWLFTLGRQIFEEVYLETPIPKIASYLISLLVPVGIGFAIQRFFPRLANILNAMLKPLSIFLILFIAVFACIVKYYLFLLFTWKVVLAGLALPWLGYCAGFLAAWLLRQPLENILAISIETGIQNTGIAIFMVHLVFSQPTADIVTVIPAAVALMAPIPLALLSMWLKLRKWHHKKKSSWTASLAIDKDVA</sequence>
<dbReference type="EnsemblMetazoa" id="PHUM095630-RA">
    <property type="protein sequence ID" value="PHUM095630-PA"/>
    <property type="gene ID" value="PHUM095630"/>
</dbReference>
<feature type="chain" id="PRO_5011412353" evidence="8">
    <location>
        <begin position="28"/>
        <end position="445"/>
    </location>
</feature>
<dbReference type="InterPro" id="IPR038770">
    <property type="entry name" value="Na+/solute_symporter_sf"/>
</dbReference>
<accession>E0VCS0</accession>
<feature type="transmembrane region" description="Helical" evidence="7">
    <location>
        <begin position="277"/>
        <end position="294"/>
    </location>
</feature>
<gene>
    <name evidence="10" type="primary">8238032</name>
    <name evidence="9" type="ORF">Phum_PHUM095630</name>
</gene>
<dbReference type="Proteomes" id="UP000009046">
    <property type="component" value="Unassembled WGS sequence"/>
</dbReference>
<dbReference type="VEuPathDB" id="VectorBase:PHUM095630"/>
<dbReference type="PANTHER" id="PTHR10361:SF28">
    <property type="entry name" value="P3 PROTEIN-RELATED"/>
    <property type="match status" value="1"/>
</dbReference>
<evidence type="ECO:0000256" key="8">
    <source>
        <dbReference type="SAM" id="SignalP"/>
    </source>
</evidence>
<dbReference type="eggNOG" id="KOG2718">
    <property type="taxonomic scope" value="Eukaryota"/>
</dbReference>
<dbReference type="OMA" id="AWMAHFR"/>
<organism>
    <name type="scientific">Pediculus humanus subsp. corporis</name>
    <name type="common">Body louse</name>
    <dbReference type="NCBI Taxonomy" id="121224"/>
    <lineage>
        <taxon>Eukaryota</taxon>
        <taxon>Metazoa</taxon>
        <taxon>Ecdysozoa</taxon>
        <taxon>Arthropoda</taxon>
        <taxon>Hexapoda</taxon>
        <taxon>Insecta</taxon>
        <taxon>Pterygota</taxon>
        <taxon>Neoptera</taxon>
        <taxon>Paraneoptera</taxon>
        <taxon>Psocodea</taxon>
        <taxon>Troctomorpha</taxon>
        <taxon>Phthiraptera</taxon>
        <taxon>Anoplura</taxon>
        <taxon>Pediculidae</taxon>
        <taxon>Pediculus</taxon>
    </lineage>
</organism>
<name>E0VCS0_PEDHC</name>
<evidence type="ECO:0000313" key="9">
    <source>
        <dbReference type="EMBL" id="EEB11176.1"/>
    </source>
</evidence>
<feature type="transmembrane region" description="Helical" evidence="7">
    <location>
        <begin position="368"/>
        <end position="392"/>
    </location>
</feature>
<comment type="similarity">
    <text evidence="2">Belongs to the bile acid:sodium symporter (BASS) (TC 2.A.28) family.</text>
</comment>
<evidence type="ECO:0000256" key="5">
    <source>
        <dbReference type="ARBA" id="ARBA00022989"/>
    </source>
</evidence>
<evidence type="ECO:0000256" key="7">
    <source>
        <dbReference type="SAM" id="Phobius"/>
    </source>
</evidence>
<feature type="transmembrane region" description="Helical" evidence="7">
    <location>
        <begin position="237"/>
        <end position="257"/>
    </location>
</feature>
<dbReference type="InterPro" id="IPR004710">
    <property type="entry name" value="Bilac:Na_transpt"/>
</dbReference>
<reference evidence="10" key="3">
    <citation type="submission" date="2021-02" db="UniProtKB">
        <authorList>
            <consortium name="EnsemblMetazoa"/>
        </authorList>
    </citation>
    <scope>IDENTIFICATION</scope>
    <source>
        <strain evidence="10">USDA</strain>
    </source>
</reference>
<evidence type="ECO:0000256" key="2">
    <source>
        <dbReference type="ARBA" id="ARBA00006528"/>
    </source>
</evidence>
<keyword evidence="4" id="KW-0769">Symport</keyword>
<dbReference type="EMBL" id="DS235063">
    <property type="protein sequence ID" value="EEB11176.1"/>
    <property type="molecule type" value="Genomic_DNA"/>
</dbReference>
<keyword evidence="8" id="KW-0732">Signal</keyword>
<dbReference type="EMBL" id="AAZO01001138">
    <property type="status" value="NOT_ANNOTATED_CDS"/>
    <property type="molecule type" value="Genomic_DNA"/>
</dbReference>
<dbReference type="Gene3D" id="1.20.1530.20">
    <property type="match status" value="1"/>
</dbReference>
<proteinExistence type="inferred from homology"/>
<evidence type="ECO:0000256" key="1">
    <source>
        <dbReference type="ARBA" id="ARBA00004141"/>
    </source>
</evidence>
<feature type="transmembrane region" description="Helical" evidence="7">
    <location>
        <begin position="398"/>
        <end position="421"/>
    </location>
</feature>
<keyword evidence="11" id="KW-1185">Reference proteome</keyword>
<keyword evidence="3 7" id="KW-0812">Transmembrane</keyword>
<feature type="signal peptide" evidence="8">
    <location>
        <begin position="1"/>
        <end position="27"/>
    </location>
</feature>
<dbReference type="InterPro" id="IPR002657">
    <property type="entry name" value="BilAc:Na_symport/Acr3"/>
</dbReference>
<feature type="transmembrane region" description="Helical" evidence="7">
    <location>
        <begin position="144"/>
        <end position="164"/>
    </location>
</feature>
<dbReference type="InParanoid" id="E0VCS0"/>
<reference evidence="9" key="2">
    <citation type="submission" date="2007-04" db="EMBL/GenBank/DDBJ databases">
        <title>The genome of the human body louse.</title>
        <authorList>
            <consortium name="The Human Body Louse Genome Consortium"/>
            <person name="Kirkness E."/>
            <person name="Walenz B."/>
            <person name="Hass B."/>
            <person name="Bruggner R."/>
            <person name="Strausberg R."/>
        </authorList>
    </citation>
    <scope>NUCLEOTIDE SEQUENCE</scope>
    <source>
        <strain evidence="9">USDA</strain>
    </source>
</reference>
<evidence type="ECO:0000313" key="10">
    <source>
        <dbReference type="EnsemblMetazoa" id="PHUM095630-PA"/>
    </source>
</evidence>
<keyword evidence="5 7" id="KW-1133">Transmembrane helix</keyword>
<evidence type="ECO:0000313" key="11">
    <source>
        <dbReference type="Proteomes" id="UP000009046"/>
    </source>
</evidence>
<evidence type="ECO:0000256" key="4">
    <source>
        <dbReference type="ARBA" id="ARBA00022847"/>
    </source>
</evidence>
<evidence type="ECO:0000256" key="3">
    <source>
        <dbReference type="ARBA" id="ARBA00022692"/>
    </source>
</evidence>
<dbReference type="GO" id="GO:0016020">
    <property type="term" value="C:membrane"/>
    <property type="evidence" value="ECO:0007669"/>
    <property type="project" value="UniProtKB-SubCell"/>
</dbReference>
<dbReference type="HOGENOM" id="CLU_032687_0_0_1"/>
<dbReference type="EMBL" id="AAZO01001139">
    <property type="status" value="NOT_ANNOTATED_CDS"/>
    <property type="molecule type" value="Genomic_DNA"/>
</dbReference>